<comment type="caution">
    <text evidence="1">The sequence shown here is derived from an EMBL/GenBank/DDBJ whole genome shotgun (WGS) entry which is preliminary data.</text>
</comment>
<evidence type="ECO:0000313" key="2">
    <source>
        <dbReference type="Proteomes" id="UP000276133"/>
    </source>
</evidence>
<name>A0A3M7PS10_BRAPC</name>
<protein>
    <submittedName>
        <fullName evidence="1">Uncharacterized protein</fullName>
    </submittedName>
</protein>
<reference evidence="1 2" key="1">
    <citation type="journal article" date="2018" name="Sci. Rep.">
        <title>Genomic signatures of local adaptation to the degree of environmental predictability in rotifers.</title>
        <authorList>
            <person name="Franch-Gras L."/>
            <person name="Hahn C."/>
            <person name="Garcia-Roger E.M."/>
            <person name="Carmona M.J."/>
            <person name="Serra M."/>
            <person name="Gomez A."/>
        </authorList>
    </citation>
    <scope>NUCLEOTIDE SEQUENCE [LARGE SCALE GENOMIC DNA]</scope>
    <source>
        <strain evidence="1">HYR1</strain>
    </source>
</reference>
<feature type="non-terminal residue" evidence="1">
    <location>
        <position position="1"/>
    </location>
</feature>
<evidence type="ECO:0000313" key="1">
    <source>
        <dbReference type="EMBL" id="RNA01850.1"/>
    </source>
</evidence>
<sequence>LNRYNLNPREPTHGSSINLNPIADQLEKEKEINKQNINCIFIFFSQSEQFKNKIVINLCSIITNGSNDLFLTSFFAKSFIKLDHSVSLMNSIVSKKFGLTETSTVIKQLSQIHVYTVF</sequence>
<accession>A0A3M7PS10</accession>
<gene>
    <name evidence="1" type="ORF">BpHYR1_029395</name>
</gene>
<dbReference type="AlphaFoldDB" id="A0A3M7PS10"/>
<dbReference type="EMBL" id="REGN01009146">
    <property type="protein sequence ID" value="RNA01850.1"/>
    <property type="molecule type" value="Genomic_DNA"/>
</dbReference>
<organism evidence="1 2">
    <name type="scientific">Brachionus plicatilis</name>
    <name type="common">Marine rotifer</name>
    <name type="synonym">Brachionus muelleri</name>
    <dbReference type="NCBI Taxonomy" id="10195"/>
    <lineage>
        <taxon>Eukaryota</taxon>
        <taxon>Metazoa</taxon>
        <taxon>Spiralia</taxon>
        <taxon>Gnathifera</taxon>
        <taxon>Rotifera</taxon>
        <taxon>Eurotatoria</taxon>
        <taxon>Monogononta</taxon>
        <taxon>Pseudotrocha</taxon>
        <taxon>Ploima</taxon>
        <taxon>Brachionidae</taxon>
        <taxon>Brachionus</taxon>
    </lineage>
</organism>
<keyword evidence="2" id="KW-1185">Reference proteome</keyword>
<proteinExistence type="predicted"/>
<dbReference type="Proteomes" id="UP000276133">
    <property type="component" value="Unassembled WGS sequence"/>
</dbReference>